<feature type="transmembrane region" description="Helical" evidence="6">
    <location>
        <begin position="136"/>
        <end position="159"/>
    </location>
</feature>
<name>A0ABR6H2K1_AMIAI</name>
<accession>A0ABR6H2K1</accession>
<keyword evidence="2" id="KW-1003">Cell membrane</keyword>
<dbReference type="Proteomes" id="UP000577697">
    <property type="component" value="Unassembled WGS sequence"/>
</dbReference>
<keyword evidence="3 6" id="KW-0812">Transmembrane</keyword>
<dbReference type="InterPro" id="IPR001851">
    <property type="entry name" value="ABC_transp_permease"/>
</dbReference>
<evidence type="ECO:0000313" key="7">
    <source>
        <dbReference type="EMBL" id="MBB3704727.1"/>
    </source>
</evidence>
<evidence type="ECO:0000313" key="8">
    <source>
        <dbReference type="Proteomes" id="UP000577697"/>
    </source>
</evidence>
<dbReference type="EMBL" id="JACICB010000003">
    <property type="protein sequence ID" value="MBB3704727.1"/>
    <property type="molecule type" value="Genomic_DNA"/>
</dbReference>
<evidence type="ECO:0000256" key="6">
    <source>
        <dbReference type="SAM" id="Phobius"/>
    </source>
</evidence>
<keyword evidence="8" id="KW-1185">Reference proteome</keyword>
<evidence type="ECO:0000256" key="5">
    <source>
        <dbReference type="ARBA" id="ARBA00023136"/>
    </source>
</evidence>
<comment type="caution">
    <text evidence="7">The sequence shown here is derived from an EMBL/GenBank/DDBJ whole genome shotgun (WGS) entry which is preliminary data.</text>
</comment>
<keyword evidence="5 6" id="KW-0472">Membrane</keyword>
<feature type="transmembrane region" description="Helical" evidence="6">
    <location>
        <begin position="221"/>
        <end position="244"/>
    </location>
</feature>
<keyword evidence="4 6" id="KW-1133">Transmembrane helix</keyword>
<evidence type="ECO:0000256" key="4">
    <source>
        <dbReference type="ARBA" id="ARBA00022989"/>
    </source>
</evidence>
<feature type="transmembrane region" description="Helical" evidence="6">
    <location>
        <begin position="86"/>
        <end position="104"/>
    </location>
</feature>
<sequence>MSDISTRLEAVGDPAASRRVALLYDGIRTYAILVTLALLVAAVSIGNPAFLSWANLMNILSQWAPAGIIAAGMTYVVLVGGFDLSIASAFSLCAVVAAVVGQYLDPSVAFMAAIGAGILVGAVNGFFIARVGINPFITTVGVGFMLTGLALLLTDNAAFMVANPAFSSLGTGRLFGVPYSGILLIATLLLLQIVLWRTVYGELIYSVGGNYEASWLSGIRVNLVVASTYMLVGACYGIAGSITASQLSSAQANMDPSIVFDVLTIVVVGGTSLAGGSGAVWRTAVGIAIIATITNGFVLLDISPYYQSIIKGAIIVMALSVDALFRKLASQ</sequence>
<organism evidence="7 8">
    <name type="scientific">Aminobacter aminovorans</name>
    <name type="common">Chelatobacter heintzii</name>
    <dbReference type="NCBI Taxonomy" id="83263"/>
    <lineage>
        <taxon>Bacteria</taxon>
        <taxon>Pseudomonadati</taxon>
        <taxon>Pseudomonadota</taxon>
        <taxon>Alphaproteobacteria</taxon>
        <taxon>Hyphomicrobiales</taxon>
        <taxon>Phyllobacteriaceae</taxon>
        <taxon>Aminobacter</taxon>
    </lineage>
</organism>
<evidence type="ECO:0000256" key="3">
    <source>
        <dbReference type="ARBA" id="ARBA00022692"/>
    </source>
</evidence>
<feature type="transmembrane region" description="Helical" evidence="6">
    <location>
        <begin position="62"/>
        <end position="79"/>
    </location>
</feature>
<feature type="transmembrane region" description="Helical" evidence="6">
    <location>
        <begin position="110"/>
        <end position="129"/>
    </location>
</feature>
<reference evidence="7 8" key="1">
    <citation type="submission" date="2020-08" db="EMBL/GenBank/DDBJ databases">
        <title>Genomic Encyclopedia of Type Strains, Phase IV (KMG-IV): sequencing the most valuable type-strain genomes for metagenomic binning, comparative biology and taxonomic classification.</title>
        <authorList>
            <person name="Goeker M."/>
        </authorList>
    </citation>
    <scope>NUCLEOTIDE SEQUENCE [LARGE SCALE GENOMIC DNA]</scope>
    <source>
        <strain evidence="7 8">DSM 10368</strain>
    </source>
</reference>
<feature type="transmembrane region" description="Helical" evidence="6">
    <location>
        <begin position="27"/>
        <end position="50"/>
    </location>
</feature>
<dbReference type="PANTHER" id="PTHR32196">
    <property type="entry name" value="ABC TRANSPORTER PERMEASE PROTEIN YPHD-RELATED-RELATED"/>
    <property type="match status" value="1"/>
</dbReference>
<evidence type="ECO:0000256" key="2">
    <source>
        <dbReference type="ARBA" id="ARBA00022475"/>
    </source>
</evidence>
<evidence type="ECO:0000256" key="1">
    <source>
        <dbReference type="ARBA" id="ARBA00004651"/>
    </source>
</evidence>
<feature type="transmembrane region" description="Helical" evidence="6">
    <location>
        <begin position="256"/>
        <end position="273"/>
    </location>
</feature>
<proteinExistence type="predicted"/>
<gene>
    <name evidence="7" type="ORF">FHS67_001030</name>
</gene>
<feature type="transmembrane region" description="Helical" evidence="6">
    <location>
        <begin position="179"/>
        <end position="200"/>
    </location>
</feature>
<dbReference type="Pfam" id="PF02653">
    <property type="entry name" value="BPD_transp_2"/>
    <property type="match status" value="1"/>
</dbReference>
<dbReference type="CDD" id="cd06579">
    <property type="entry name" value="TM_PBP1_transp_AraH_like"/>
    <property type="match status" value="1"/>
</dbReference>
<protein>
    <submittedName>
        <fullName evidence="7">Ribose transport system permease protein</fullName>
    </submittedName>
</protein>
<comment type="subcellular location">
    <subcellularLocation>
        <location evidence="1">Cell membrane</location>
        <topology evidence="1">Multi-pass membrane protein</topology>
    </subcellularLocation>
</comment>
<dbReference type="RefSeq" id="WP_157097098.1">
    <property type="nucleotide sequence ID" value="NZ_CP015005.1"/>
</dbReference>
<feature type="transmembrane region" description="Helical" evidence="6">
    <location>
        <begin position="280"/>
        <end position="299"/>
    </location>
</feature>